<sequence length="85" mass="9112">MADKIRCFMERETMRSAKRRHSLRAFVKGVSGPAVPRGPRQTGSGIPHGKTPIKSAYFATTASLATVVFFADATAASPSPGDFAW</sequence>
<name>A0AA40G209_9HYME</name>
<dbReference type="AlphaFoldDB" id="A0AA40G209"/>
<evidence type="ECO:0000256" key="1">
    <source>
        <dbReference type="SAM" id="MobiDB-lite"/>
    </source>
</evidence>
<dbReference type="Proteomes" id="UP001177670">
    <property type="component" value="Unassembled WGS sequence"/>
</dbReference>
<feature type="region of interest" description="Disordered" evidence="1">
    <location>
        <begin position="30"/>
        <end position="49"/>
    </location>
</feature>
<evidence type="ECO:0000313" key="2">
    <source>
        <dbReference type="EMBL" id="KAK1129242.1"/>
    </source>
</evidence>
<proteinExistence type="predicted"/>
<comment type="caution">
    <text evidence="2">The sequence shown here is derived from an EMBL/GenBank/DDBJ whole genome shotgun (WGS) entry which is preliminary data.</text>
</comment>
<accession>A0AA40G209</accession>
<reference evidence="2" key="1">
    <citation type="submission" date="2021-10" db="EMBL/GenBank/DDBJ databases">
        <title>Melipona bicolor Genome sequencing and assembly.</title>
        <authorList>
            <person name="Araujo N.S."/>
            <person name="Arias M.C."/>
        </authorList>
    </citation>
    <scope>NUCLEOTIDE SEQUENCE</scope>
    <source>
        <strain evidence="2">USP_2M_L1-L4_2017</strain>
        <tissue evidence="2">Whole body</tissue>
    </source>
</reference>
<dbReference type="EMBL" id="JAHYIQ010000009">
    <property type="protein sequence ID" value="KAK1129242.1"/>
    <property type="molecule type" value="Genomic_DNA"/>
</dbReference>
<evidence type="ECO:0000313" key="3">
    <source>
        <dbReference type="Proteomes" id="UP001177670"/>
    </source>
</evidence>
<gene>
    <name evidence="2" type="ORF">K0M31_020371</name>
</gene>
<organism evidence="2 3">
    <name type="scientific">Melipona bicolor</name>
    <dbReference type="NCBI Taxonomy" id="60889"/>
    <lineage>
        <taxon>Eukaryota</taxon>
        <taxon>Metazoa</taxon>
        <taxon>Ecdysozoa</taxon>
        <taxon>Arthropoda</taxon>
        <taxon>Hexapoda</taxon>
        <taxon>Insecta</taxon>
        <taxon>Pterygota</taxon>
        <taxon>Neoptera</taxon>
        <taxon>Endopterygota</taxon>
        <taxon>Hymenoptera</taxon>
        <taxon>Apocrita</taxon>
        <taxon>Aculeata</taxon>
        <taxon>Apoidea</taxon>
        <taxon>Anthophila</taxon>
        <taxon>Apidae</taxon>
        <taxon>Melipona</taxon>
    </lineage>
</organism>
<keyword evidence="3" id="KW-1185">Reference proteome</keyword>
<protein>
    <submittedName>
        <fullName evidence="2">Uncharacterized protein</fullName>
    </submittedName>
</protein>